<dbReference type="InterPro" id="IPR034660">
    <property type="entry name" value="DinB/YfiT-like"/>
</dbReference>
<proteinExistence type="predicted"/>
<evidence type="ECO:0000313" key="3">
    <source>
        <dbReference type="Proteomes" id="UP000367750"/>
    </source>
</evidence>
<accession>A0A5J5GHA1</accession>
<dbReference type="Pfam" id="PF12867">
    <property type="entry name" value="DinB_2"/>
    <property type="match status" value="1"/>
</dbReference>
<protein>
    <submittedName>
        <fullName evidence="2">DinB family protein</fullName>
    </submittedName>
</protein>
<dbReference type="SUPFAM" id="SSF109854">
    <property type="entry name" value="DinB/YfiT-like putative metalloenzymes"/>
    <property type="match status" value="1"/>
</dbReference>
<dbReference type="OrthoDB" id="9793216at2"/>
<gene>
    <name evidence="2" type="ORF">F4V43_02920</name>
</gene>
<comment type="caution">
    <text evidence="2">The sequence shown here is derived from an EMBL/GenBank/DDBJ whole genome shotgun (WGS) entry which is preliminary data.</text>
</comment>
<dbReference type="AlphaFoldDB" id="A0A5J5GHA1"/>
<dbReference type="RefSeq" id="WP_150456747.1">
    <property type="nucleotide sequence ID" value="NZ_VYKK01000004.1"/>
</dbReference>
<evidence type="ECO:0000313" key="2">
    <source>
        <dbReference type="EMBL" id="KAA9007457.1"/>
    </source>
</evidence>
<dbReference type="Gene3D" id="1.20.120.450">
    <property type="entry name" value="dinb family like domain"/>
    <property type="match status" value="1"/>
</dbReference>
<reference evidence="2 3" key="1">
    <citation type="submission" date="2019-09" db="EMBL/GenBank/DDBJ databases">
        <title>Bacillus ochoae sp. nov., Paenibacillus whitsoniae sp. nov., Paenibacillus spiritus sp. nov. Isolated from the Mars Exploration Rover during spacecraft assembly.</title>
        <authorList>
            <person name="Seuylemezian A."/>
            <person name="Vaishampayan P."/>
        </authorList>
    </citation>
    <scope>NUCLEOTIDE SEQUENCE [LARGE SCALE GENOMIC DNA]</scope>
    <source>
        <strain evidence="2 3">MER_111</strain>
    </source>
</reference>
<dbReference type="InterPro" id="IPR024775">
    <property type="entry name" value="DinB-like"/>
</dbReference>
<feature type="domain" description="DinB-like" evidence="1">
    <location>
        <begin position="35"/>
        <end position="165"/>
    </location>
</feature>
<organism evidence="2 3">
    <name type="scientific">Paenibacillus spiritus</name>
    <dbReference type="NCBI Taxonomy" id="2496557"/>
    <lineage>
        <taxon>Bacteria</taxon>
        <taxon>Bacillati</taxon>
        <taxon>Bacillota</taxon>
        <taxon>Bacilli</taxon>
        <taxon>Bacillales</taxon>
        <taxon>Paenibacillaceae</taxon>
        <taxon>Paenibacillus</taxon>
    </lineage>
</organism>
<dbReference type="EMBL" id="VYKK01000004">
    <property type="protein sequence ID" value="KAA9007457.1"/>
    <property type="molecule type" value="Genomic_DNA"/>
</dbReference>
<evidence type="ECO:0000259" key="1">
    <source>
        <dbReference type="Pfam" id="PF12867"/>
    </source>
</evidence>
<sequence length="172" mass="19717">MRDALDKDEYSIFVAHYLEQITEEGELSDIYRSQSDELIARFGRLSEEQAGYRYAEGKWSVKEVLGHLTDSVQIFSYRLLCLARGESQPLPGFEENLYVREGRFDAAGLDTLLARYRTVRDAALALAESLPEEAMMHKGIVNGNPLSARAQWLMLIGHERHHIRILEERYGV</sequence>
<name>A0A5J5GHA1_9BACL</name>
<keyword evidence="3" id="KW-1185">Reference proteome</keyword>
<dbReference type="Proteomes" id="UP000367750">
    <property type="component" value="Unassembled WGS sequence"/>
</dbReference>